<dbReference type="OrthoDB" id="7594887at2"/>
<name>A0A6L6PH54_9BURK</name>
<gene>
    <name evidence="1" type="ORF">GM676_12495</name>
</gene>
<dbReference type="EMBL" id="WNKY01000011">
    <property type="protein sequence ID" value="MTV38396.1"/>
    <property type="molecule type" value="Genomic_DNA"/>
</dbReference>
<dbReference type="RefSeq" id="WP_155463900.1">
    <property type="nucleotide sequence ID" value="NZ_WNKY01000011.1"/>
</dbReference>
<dbReference type="Proteomes" id="UP000475582">
    <property type="component" value="Unassembled WGS sequence"/>
</dbReference>
<protein>
    <submittedName>
        <fullName evidence="1">DUF4259 domain-containing protein</fullName>
    </submittedName>
</protein>
<organism evidence="1 2">
    <name type="scientific">Duganella radicis</name>
    <dbReference type="NCBI Taxonomy" id="551988"/>
    <lineage>
        <taxon>Bacteria</taxon>
        <taxon>Pseudomonadati</taxon>
        <taxon>Pseudomonadota</taxon>
        <taxon>Betaproteobacteria</taxon>
        <taxon>Burkholderiales</taxon>
        <taxon>Oxalobacteraceae</taxon>
        <taxon>Telluria group</taxon>
        <taxon>Duganella</taxon>
    </lineage>
</organism>
<accession>A0A6L6PH54</accession>
<evidence type="ECO:0000313" key="1">
    <source>
        <dbReference type="EMBL" id="MTV38396.1"/>
    </source>
</evidence>
<dbReference type="InterPro" id="IPR025355">
    <property type="entry name" value="DUF4259"/>
</dbReference>
<comment type="caution">
    <text evidence="1">The sequence shown here is derived from an EMBL/GenBank/DDBJ whole genome shotgun (WGS) entry which is preliminary data.</text>
</comment>
<sequence length="138" mass="15106">MGTWAVDAFGNDYAQDWAEDLHETGNLDAVEDTLNTVLDSGAELEAPFAAEALVAAEVLARLQGKGGARTEDSAAVDEWVDARKAKPVKPRADLAEKAARAIERVLAPDSELRQLWEDSEHYADWRAAVEDLRSRLNS</sequence>
<dbReference type="Pfam" id="PF14078">
    <property type="entry name" value="DUF4259"/>
    <property type="match status" value="1"/>
</dbReference>
<keyword evidence="2" id="KW-1185">Reference proteome</keyword>
<reference evidence="1 2" key="1">
    <citation type="submission" date="2019-11" db="EMBL/GenBank/DDBJ databases">
        <title>Type strains purchased from KCTC, JCM and DSMZ.</title>
        <authorList>
            <person name="Lu H."/>
        </authorList>
    </citation>
    <scope>NUCLEOTIDE SEQUENCE [LARGE SCALE GENOMIC DNA]</scope>
    <source>
        <strain evidence="1 2">KCTC 22382</strain>
    </source>
</reference>
<evidence type="ECO:0000313" key="2">
    <source>
        <dbReference type="Proteomes" id="UP000475582"/>
    </source>
</evidence>
<proteinExistence type="predicted"/>
<dbReference type="AlphaFoldDB" id="A0A6L6PH54"/>